<accession>A0ABV9ZNH6</accession>
<feature type="transmembrane region" description="Helical" evidence="6">
    <location>
        <begin position="180"/>
        <end position="201"/>
    </location>
</feature>
<gene>
    <name evidence="7" type="ORF">ACFPK1_22450</name>
</gene>
<keyword evidence="6" id="KW-1003">Cell membrane</keyword>
<feature type="transmembrane region" description="Helical" evidence="6">
    <location>
        <begin position="145"/>
        <end position="174"/>
    </location>
</feature>
<dbReference type="RefSeq" id="WP_378023170.1">
    <property type="nucleotide sequence ID" value="NZ_JBHSKG010000013.1"/>
</dbReference>
<organism evidence="7 8">
    <name type="scientific">Actinomycetospora rhizophila</name>
    <dbReference type="NCBI Taxonomy" id="1416876"/>
    <lineage>
        <taxon>Bacteria</taxon>
        <taxon>Bacillati</taxon>
        <taxon>Actinomycetota</taxon>
        <taxon>Actinomycetes</taxon>
        <taxon>Pseudonocardiales</taxon>
        <taxon>Pseudonocardiaceae</taxon>
        <taxon>Actinomycetospora</taxon>
    </lineage>
</organism>
<keyword evidence="4 6" id="KW-1133">Transmembrane helix</keyword>
<dbReference type="PANTHER" id="PTHR43701:SF2">
    <property type="entry name" value="MEMBRANE TRANSPORTER PROTEIN YJNA-RELATED"/>
    <property type="match status" value="1"/>
</dbReference>
<name>A0ABV9ZNH6_9PSEU</name>
<comment type="caution">
    <text evidence="7">The sequence shown here is derived from an EMBL/GenBank/DDBJ whole genome shotgun (WGS) entry which is preliminary data.</text>
</comment>
<sequence>MTMALTAVLAAVFGLVIGALLGLVGGGGGILAVPALVYGLGLPLAAAVPASLVVIGAASAVAVAPRARHEVAWRLAAIIGTAGVPTALAGGVVNRHLDQRWLMLAFAAIMVAAGVRMLRGTGEGGGVCELPEGGVAWRRCLPRAVLTGLAVGFLTGLLGVGGGFLLVPALIVALGLRTPTAVATSLVVVTINAVAGLIPYLTAPAGSGPPMNWALIGTFALAAIVASLPAGHLARRLPAQTLRRGFAVLVLLVAAGIATDTVIELLT</sequence>
<feature type="transmembrane region" description="Helical" evidence="6">
    <location>
        <begin position="71"/>
        <end position="93"/>
    </location>
</feature>
<feature type="transmembrane region" description="Helical" evidence="6">
    <location>
        <begin position="246"/>
        <end position="266"/>
    </location>
</feature>
<evidence type="ECO:0000256" key="5">
    <source>
        <dbReference type="ARBA" id="ARBA00023136"/>
    </source>
</evidence>
<evidence type="ECO:0000256" key="3">
    <source>
        <dbReference type="ARBA" id="ARBA00022692"/>
    </source>
</evidence>
<evidence type="ECO:0000256" key="2">
    <source>
        <dbReference type="ARBA" id="ARBA00009142"/>
    </source>
</evidence>
<proteinExistence type="inferred from homology"/>
<evidence type="ECO:0000313" key="7">
    <source>
        <dbReference type="EMBL" id="MFC5141014.1"/>
    </source>
</evidence>
<dbReference type="EMBL" id="JBHSKG010000013">
    <property type="protein sequence ID" value="MFC5141014.1"/>
    <property type="molecule type" value="Genomic_DNA"/>
</dbReference>
<keyword evidence="8" id="KW-1185">Reference proteome</keyword>
<reference evidence="8" key="1">
    <citation type="journal article" date="2019" name="Int. J. Syst. Evol. Microbiol.">
        <title>The Global Catalogue of Microorganisms (GCM) 10K type strain sequencing project: providing services to taxonomists for standard genome sequencing and annotation.</title>
        <authorList>
            <consortium name="The Broad Institute Genomics Platform"/>
            <consortium name="The Broad Institute Genome Sequencing Center for Infectious Disease"/>
            <person name="Wu L."/>
            <person name="Ma J."/>
        </authorList>
    </citation>
    <scope>NUCLEOTIDE SEQUENCE [LARGE SCALE GENOMIC DNA]</scope>
    <source>
        <strain evidence="8">XZYJ18</strain>
    </source>
</reference>
<keyword evidence="3 6" id="KW-0812">Transmembrane</keyword>
<feature type="transmembrane region" description="Helical" evidence="6">
    <location>
        <begin position="213"/>
        <end position="234"/>
    </location>
</feature>
<dbReference type="Pfam" id="PF01925">
    <property type="entry name" value="TauE"/>
    <property type="match status" value="1"/>
</dbReference>
<feature type="transmembrane region" description="Helical" evidence="6">
    <location>
        <begin position="42"/>
        <end position="64"/>
    </location>
</feature>
<dbReference type="InterPro" id="IPR051598">
    <property type="entry name" value="TSUP/Inactive_protease-like"/>
</dbReference>
<comment type="subcellular location">
    <subcellularLocation>
        <location evidence="6">Cell membrane</location>
        <topology evidence="6">Multi-pass membrane protein</topology>
    </subcellularLocation>
    <subcellularLocation>
        <location evidence="1">Membrane</location>
        <topology evidence="1">Multi-pass membrane protein</topology>
    </subcellularLocation>
</comment>
<evidence type="ECO:0000256" key="1">
    <source>
        <dbReference type="ARBA" id="ARBA00004141"/>
    </source>
</evidence>
<dbReference type="Proteomes" id="UP001596175">
    <property type="component" value="Unassembled WGS sequence"/>
</dbReference>
<protein>
    <recommendedName>
        <fullName evidence="6">Probable membrane transporter protein</fullName>
    </recommendedName>
</protein>
<dbReference type="PANTHER" id="PTHR43701">
    <property type="entry name" value="MEMBRANE TRANSPORTER PROTEIN MJ0441-RELATED"/>
    <property type="match status" value="1"/>
</dbReference>
<evidence type="ECO:0000256" key="4">
    <source>
        <dbReference type="ARBA" id="ARBA00022989"/>
    </source>
</evidence>
<dbReference type="InterPro" id="IPR002781">
    <property type="entry name" value="TM_pro_TauE-like"/>
</dbReference>
<evidence type="ECO:0000313" key="8">
    <source>
        <dbReference type="Proteomes" id="UP001596175"/>
    </source>
</evidence>
<keyword evidence="5 6" id="KW-0472">Membrane</keyword>
<evidence type="ECO:0000256" key="6">
    <source>
        <dbReference type="RuleBase" id="RU363041"/>
    </source>
</evidence>
<comment type="similarity">
    <text evidence="2 6">Belongs to the 4-toluene sulfonate uptake permease (TSUP) (TC 2.A.102) family.</text>
</comment>